<dbReference type="Pfam" id="PF00085">
    <property type="entry name" value="Thioredoxin"/>
    <property type="match status" value="3"/>
</dbReference>
<dbReference type="PROSITE" id="PS00194">
    <property type="entry name" value="THIOREDOXIN_1"/>
    <property type="match status" value="3"/>
</dbReference>
<dbReference type="PANTHER" id="PTHR45672">
    <property type="entry name" value="PROTEIN DISULFIDE-ISOMERASE C17H9.14C-RELATED"/>
    <property type="match status" value="1"/>
</dbReference>
<dbReference type="Gene3D" id="3.40.30.10">
    <property type="entry name" value="Glutaredoxin"/>
    <property type="match status" value="3"/>
</dbReference>
<keyword evidence="5" id="KW-1185">Reference proteome</keyword>
<feature type="domain" description="Thioredoxin" evidence="3">
    <location>
        <begin position="128"/>
        <end position="266"/>
    </location>
</feature>
<feature type="domain" description="Thioredoxin" evidence="3">
    <location>
        <begin position="1"/>
        <end position="119"/>
    </location>
</feature>
<dbReference type="InterPro" id="IPR013766">
    <property type="entry name" value="Thioredoxin_domain"/>
</dbReference>
<sequence length="436" mass="49014">MFTHGIQSAAHFVMFFAPWCGHCQRLQPTWNDLGDKYNSMEDAKVYVAKVDCTANSDVCSAQGVRGYPTELCLDEEHPKEAVSEQRDHLKFFKPGQEAVKYQGPRDFQTLENWMLQTLNEEPPTPEREAEPEVAPPVVPEPKQGLYELSAGSFAQHVAQGDHFIKFFAPWCGHCKALAPTWEQLALGLEHSETVKIGKVDCTQHHELCSGHQVRGYPTLLWFRDGKKVRLQGSVLIQKKSVFATIDQYKGKRDLESLREYVDSQLQGTEEGAPETTRPSEAPVLAAEPAADKGTVLALTENNFDDTIAEGITFIKFYAPWCGHCKNLAPTWEELSRKEFPGLAEVRIAKVDCTTERSICSKYSYMIVKETFEKSPKVRSESDFLREKTVISGPKQLACPKLFLGAGCPLSGDACDPGRRTRAKNHFTDRRERTIPK</sequence>
<dbReference type="EMBL" id="JWIN03000020">
    <property type="protein sequence ID" value="KAB1261316.1"/>
    <property type="molecule type" value="Genomic_DNA"/>
</dbReference>
<dbReference type="AlphaFoldDB" id="A0A5N4CR47"/>
<protein>
    <submittedName>
        <fullName evidence="4">Thioredoxin domain-containing protein 5</fullName>
    </submittedName>
</protein>
<dbReference type="GO" id="GO:0006457">
    <property type="term" value="P:protein folding"/>
    <property type="evidence" value="ECO:0007669"/>
    <property type="project" value="TreeGrafter"/>
</dbReference>
<name>A0A5N4CR47_CAMDR</name>
<dbReference type="GO" id="GO:0003756">
    <property type="term" value="F:protein disulfide isomerase activity"/>
    <property type="evidence" value="ECO:0007669"/>
    <property type="project" value="TreeGrafter"/>
</dbReference>
<feature type="domain" description="Thioredoxin" evidence="3">
    <location>
        <begin position="275"/>
        <end position="428"/>
    </location>
</feature>
<evidence type="ECO:0000313" key="5">
    <source>
        <dbReference type="Proteomes" id="UP000299084"/>
    </source>
</evidence>
<evidence type="ECO:0000256" key="2">
    <source>
        <dbReference type="ARBA" id="ARBA00022729"/>
    </source>
</evidence>
<dbReference type="InterPro" id="IPR051063">
    <property type="entry name" value="PDI"/>
</dbReference>
<dbReference type="SUPFAM" id="SSF52833">
    <property type="entry name" value="Thioredoxin-like"/>
    <property type="match status" value="3"/>
</dbReference>
<dbReference type="CDD" id="cd03005">
    <property type="entry name" value="PDI_a_ERp46"/>
    <property type="match status" value="1"/>
</dbReference>
<keyword evidence="2" id="KW-0732">Signal</keyword>
<dbReference type="InterPro" id="IPR017937">
    <property type="entry name" value="Thioredoxin_CS"/>
</dbReference>
<evidence type="ECO:0000313" key="4">
    <source>
        <dbReference type="EMBL" id="KAB1261316.1"/>
    </source>
</evidence>
<dbReference type="PANTHER" id="PTHR45672:SF3">
    <property type="entry name" value="THIOREDOXIN DOMAIN-CONTAINING PROTEIN 5"/>
    <property type="match status" value="1"/>
</dbReference>
<reference evidence="4 5" key="1">
    <citation type="journal article" date="2019" name="Mol. Ecol. Resour.">
        <title>Improving Illumina assemblies with Hi-C and long reads: an example with the North African dromedary.</title>
        <authorList>
            <person name="Elbers J.P."/>
            <person name="Rogers M.F."/>
            <person name="Perelman P.L."/>
            <person name="Proskuryakova A.A."/>
            <person name="Serdyukova N.A."/>
            <person name="Johnson W.E."/>
            <person name="Horin P."/>
            <person name="Corander J."/>
            <person name="Murphy D."/>
            <person name="Burger P.A."/>
        </authorList>
    </citation>
    <scope>NUCLEOTIDE SEQUENCE [LARGE SCALE GENOMIC DNA]</scope>
    <source>
        <strain evidence="4">Drom800</strain>
        <tissue evidence="4">Blood</tissue>
    </source>
</reference>
<comment type="caution">
    <text evidence="4">The sequence shown here is derived from an EMBL/GenBank/DDBJ whole genome shotgun (WGS) entry which is preliminary data.</text>
</comment>
<dbReference type="PRINTS" id="PR00421">
    <property type="entry name" value="THIOREDOXIN"/>
</dbReference>
<dbReference type="PROSITE" id="PS51352">
    <property type="entry name" value="THIOREDOXIN_2"/>
    <property type="match status" value="3"/>
</dbReference>
<dbReference type="GO" id="GO:0005783">
    <property type="term" value="C:endoplasmic reticulum"/>
    <property type="evidence" value="ECO:0007669"/>
    <property type="project" value="TreeGrafter"/>
</dbReference>
<proteinExistence type="inferred from homology"/>
<dbReference type="InterPro" id="IPR036249">
    <property type="entry name" value="Thioredoxin-like_sf"/>
</dbReference>
<accession>A0A5N4CR47</accession>
<comment type="similarity">
    <text evidence="1">Belongs to the protein disulfide isomerase family.</text>
</comment>
<organism evidence="4 5">
    <name type="scientific">Camelus dromedarius</name>
    <name type="common">Dromedary</name>
    <name type="synonym">Arabian camel</name>
    <dbReference type="NCBI Taxonomy" id="9838"/>
    <lineage>
        <taxon>Eukaryota</taxon>
        <taxon>Metazoa</taxon>
        <taxon>Chordata</taxon>
        <taxon>Craniata</taxon>
        <taxon>Vertebrata</taxon>
        <taxon>Euteleostomi</taxon>
        <taxon>Mammalia</taxon>
        <taxon>Eutheria</taxon>
        <taxon>Laurasiatheria</taxon>
        <taxon>Artiodactyla</taxon>
        <taxon>Tylopoda</taxon>
        <taxon>Camelidae</taxon>
        <taxon>Camelus</taxon>
    </lineage>
</organism>
<dbReference type="STRING" id="9838.ENSCDRP00005016514"/>
<evidence type="ECO:0000259" key="3">
    <source>
        <dbReference type="PROSITE" id="PS51352"/>
    </source>
</evidence>
<evidence type="ECO:0000256" key="1">
    <source>
        <dbReference type="ARBA" id="ARBA00006347"/>
    </source>
</evidence>
<gene>
    <name evidence="4" type="ORF">Cadr_000022443</name>
</gene>
<dbReference type="Proteomes" id="UP000299084">
    <property type="component" value="Unassembled WGS sequence"/>
</dbReference>